<dbReference type="GO" id="GO:0055085">
    <property type="term" value="P:transmembrane transport"/>
    <property type="evidence" value="ECO:0007669"/>
    <property type="project" value="InterPro"/>
</dbReference>
<evidence type="ECO:0000256" key="4">
    <source>
        <dbReference type="ARBA" id="ARBA00022692"/>
    </source>
</evidence>
<keyword evidence="10" id="KW-1185">Reference proteome</keyword>
<dbReference type="Pfam" id="PF00528">
    <property type="entry name" value="BPD_transp_1"/>
    <property type="match status" value="1"/>
</dbReference>
<evidence type="ECO:0000256" key="5">
    <source>
        <dbReference type="ARBA" id="ARBA00022989"/>
    </source>
</evidence>
<dbReference type="Gene3D" id="1.10.3720.10">
    <property type="entry name" value="MetI-like"/>
    <property type="match status" value="1"/>
</dbReference>
<feature type="transmembrane region" description="Helical" evidence="7">
    <location>
        <begin position="137"/>
        <end position="159"/>
    </location>
</feature>
<feature type="domain" description="ABC transmembrane type-1" evidence="8">
    <location>
        <begin position="68"/>
        <end position="259"/>
    </location>
</feature>
<evidence type="ECO:0000256" key="7">
    <source>
        <dbReference type="RuleBase" id="RU363032"/>
    </source>
</evidence>
<keyword evidence="6 7" id="KW-0472">Membrane</keyword>
<evidence type="ECO:0000256" key="1">
    <source>
        <dbReference type="ARBA" id="ARBA00004651"/>
    </source>
</evidence>
<feature type="transmembrane region" description="Helical" evidence="7">
    <location>
        <begin position="180"/>
        <end position="205"/>
    </location>
</feature>
<dbReference type="PROSITE" id="PS50928">
    <property type="entry name" value="ABC_TM1"/>
    <property type="match status" value="1"/>
</dbReference>
<dbReference type="OrthoDB" id="3568785at2"/>
<dbReference type="InterPro" id="IPR000515">
    <property type="entry name" value="MetI-like"/>
</dbReference>
<evidence type="ECO:0000256" key="6">
    <source>
        <dbReference type="ARBA" id="ARBA00023136"/>
    </source>
</evidence>
<dbReference type="InterPro" id="IPR035906">
    <property type="entry name" value="MetI-like_sf"/>
</dbReference>
<keyword evidence="3" id="KW-1003">Cell membrane</keyword>
<keyword evidence="5 7" id="KW-1133">Transmembrane helix</keyword>
<feature type="transmembrane region" description="Helical" evidence="7">
    <location>
        <begin position="104"/>
        <end position="125"/>
    </location>
</feature>
<dbReference type="PANTHER" id="PTHR32243:SF18">
    <property type="entry name" value="INNER MEMBRANE ABC TRANSPORTER PERMEASE PROTEIN YCJP"/>
    <property type="match status" value="1"/>
</dbReference>
<dbReference type="RefSeq" id="WP_129987507.1">
    <property type="nucleotide sequence ID" value="NZ_SDPU01000022.1"/>
</dbReference>
<dbReference type="GO" id="GO:0005886">
    <property type="term" value="C:plasma membrane"/>
    <property type="evidence" value="ECO:0007669"/>
    <property type="project" value="UniProtKB-SubCell"/>
</dbReference>
<name>A0A4Q5J316_9ACTN</name>
<protein>
    <submittedName>
        <fullName evidence="9">Carbohydrate ABC transporter permease</fullName>
    </submittedName>
</protein>
<dbReference type="CDD" id="cd06261">
    <property type="entry name" value="TM_PBP2"/>
    <property type="match status" value="1"/>
</dbReference>
<dbReference type="SUPFAM" id="SSF161098">
    <property type="entry name" value="MetI-like"/>
    <property type="match status" value="1"/>
</dbReference>
<dbReference type="AlphaFoldDB" id="A0A4Q5J316"/>
<reference evidence="9 10" key="1">
    <citation type="submission" date="2019-01" db="EMBL/GenBank/DDBJ databases">
        <title>Nocardioides guangzhouensis sp. nov., an actinobacterium isolated from soil.</title>
        <authorList>
            <person name="Fu Y."/>
            <person name="Cai Y."/>
            <person name="Lin Z."/>
            <person name="Chen P."/>
        </authorList>
    </citation>
    <scope>NUCLEOTIDE SEQUENCE [LARGE SCALE GENOMIC DNA]</scope>
    <source>
        <strain evidence="9 10">NBRC 105384</strain>
    </source>
</reference>
<dbReference type="Proteomes" id="UP000291189">
    <property type="component" value="Unassembled WGS sequence"/>
</dbReference>
<accession>A0A4Q5J316</accession>
<comment type="similarity">
    <text evidence="7">Belongs to the binding-protein-dependent transport system permease family.</text>
</comment>
<keyword evidence="2 7" id="KW-0813">Transport</keyword>
<feature type="transmembrane region" description="Helical" evidence="7">
    <location>
        <begin position="72"/>
        <end position="92"/>
    </location>
</feature>
<gene>
    <name evidence="9" type="ORF">ETU37_11720</name>
</gene>
<organism evidence="9 10">
    <name type="scientific">Nocardioides iriomotensis</name>
    <dbReference type="NCBI Taxonomy" id="715784"/>
    <lineage>
        <taxon>Bacteria</taxon>
        <taxon>Bacillati</taxon>
        <taxon>Actinomycetota</taxon>
        <taxon>Actinomycetes</taxon>
        <taxon>Propionibacteriales</taxon>
        <taxon>Nocardioidaceae</taxon>
        <taxon>Nocardioides</taxon>
    </lineage>
</organism>
<evidence type="ECO:0000256" key="2">
    <source>
        <dbReference type="ARBA" id="ARBA00022448"/>
    </source>
</evidence>
<proteinExistence type="inferred from homology"/>
<evidence type="ECO:0000259" key="8">
    <source>
        <dbReference type="PROSITE" id="PS50928"/>
    </source>
</evidence>
<dbReference type="PANTHER" id="PTHR32243">
    <property type="entry name" value="MALTOSE TRANSPORT SYSTEM PERMEASE-RELATED"/>
    <property type="match status" value="1"/>
</dbReference>
<dbReference type="EMBL" id="SDPU01000022">
    <property type="protein sequence ID" value="RYU11919.1"/>
    <property type="molecule type" value="Genomic_DNA"/>
</dbReference>
<comment type="subcellular location">
    <subcellularLocation>
        <location evidence="1 7">Cell membrane</location>
        <topology evidence="1 7">Multi-pass membrane protein</topology>
    </subcellularLocation>
</comment>
<evidence type="ECO:0000313" key="10">
    <source>
        <dbReference type="Proteomes" id="UP000291189"/>
    </source>
</evidence>
<keyword evidence="4 7" id="KW-0812">Transmembrane</keyword>
<sequence>MTRTASSRFWLAIGFLVVLGFSLGPVLIMLSTAFDGRANDGSRGLLPTEWSLENFAFVLDEGGFVTYLRNSLVVALATVVISSALALLASVAVSRFRFRFRTSVLIMVLVVQMVPLEALVIPLFIQAKTLGMLNHLFGLVVVYVAFSLPFAIWTLRGFVSAIPRELEEAAYVDGASWPRMFWSILFPLVAPGLVATSVFSFITAWNEFVFAITFLNDQDSYTVAAGLRQFFTQYGTDWGAVMAGSTLITLPVMIFFVIVQKRLSDGLVAGAVKG</sequence>
<evidence type="ECO:0000256" key="3">
    <source>
        <dbReference type="ARBA" id="ARBA00022475"/>
    </source>
</evidence>
<evidence type="ECO:0000313" key="9">
    <source>
        <dbReference type="EMBL" id="RYU11919.1"/>
    </source>
</evidence>
<feature type="transmembrane region" description="Helical" evidence="7">
    <location>
        <begin position="238"/>
        <end position="259"/>
    </location>
</feature>
<feature type="transmembrane region" description="Helical" evidence="7">
    <location>
        <begin position="9"/>
        <end position="34"/>
    </location>
</feature>
<comment type="caution">
    <text evidence="9">The sequence shown here is derived from an EMBL/GenBank/DDBJ whole genome shotgun (WGS) entry which is preliminary data.</text>
</comment>
<dbReference type="InterPro" id="IPR050901">
    <property type="entry name" value="BP-dep_ABC_trans_perm"/>
</dbReference>